<protein>
    <submittedName>
        <fullName evidence="1">Uncharacterized protein</fullName>
    </submittedName>
</protein>
<dbReference type="Proteomes" id="UP000887013">
    <property type="component" value="Unassembled WGS sequence"/>
</dbReference>
<dbReference type="AlphaFoldDB" id="A0A8X6PVY7"/>
<comment type="caution">
    <text evidence="1">The sequence shown here is derived from an EMBL/GenBank/DDBJ whole genome shotgun (WGS) entry which is preliminary data.</text>
</comment>
<accession>A0A8X6PVY7</accession>
<evidence type="ECO:0000313" key="2">
    <source>
        <dbReference type="Proteomes" id="UP000887013"/>
    </source>
</evidence>
<sequence>MSLGLTFESWFYVLSNDRDYYASDGKGLHDMQIKMLRYTFGSLSWYFAKIRNFEVRHCTCVTRRYFGQDSAIIGCAQSTKNMFVYQTKQKKREPFDYEGKTVYIQWSSCLIE</sequence>
<dbReference type="EMBL" id="BMAW01121092">
    <property type="protein sequence ID" value="GFT92499.1"/>
    <property type="molecule type" value="Genomic_DNA"/>
</dbReference>
<proteinExistence type="predicted"/>
<name>A0A8X6PVY7_NEPPI</name>
<organism evidence="1 2">
    <name type="scientific">Nephila pilipes</name>
    <name type="common">Giant wood spider</name>
    <name type="synonym">Nephila maculata</name>
    <dbReference type="NCBI Taxonomy" id="299642"/>
    <lineage>
        <taxon>Eukaryota</taxon>
        <taxon>Metazoa</taxon>
        <taxon>Ecdysozoa</taxon>
        <taxon>Arthropoda</taxon>
        <taxon>Chelicerata</taxon>
        <taxon>Arachnida</taxon>
        <taxon>Araneae</taxon>
        <taxon>Araneomorphae</taxon>
        <taxon>Entelegynae</taxon>
        <taxon>Araneoidea</taxon>
        <taxon>Nephilidae</taxon>
        <taxon>Nephila</taxon>
    </lineage>
</organism>
<gene>
    <name evidence="1" type="ORF">NPIL_526161</name>
</gene>
<keyword evidence="2" id="KW-1185">Reference proteome</keyword>
<evidence type="ECO:0000313" key="1">
    <source>
        <dbReference type="EMBL" id="GFT92499.1"/>
    </source>
</evidence>
<reference evidence="1" key="1">
    <citation type="submission" date="2020-08" db="EMBL/GenBank/DDBJ databases">
        <title>Multicomponent nature underlies the extraordinary mechanical properties of spider dragline silk.</title>
        <authorList>
            <person name="Kono N."/>
            <person name="Nakamura H."/>
            <person name="Mori M."/>
            <person name="Yoshida Y."/>
            <person name="Ohtoshi R."/>
            <person name="Malay A.D."/>
            <person name="Moran D.A.P."/>
            <person name="Tomita M."/>
            <person name="Numata K."/>
            <person name="Arakawa K."/>
        </authorList>
    </citation>
    <scope>NUCLEOTIDE SEQUENCE</scope>
</reference>